<dbReference type="AlphaFoldDB" id="A0A0F9XF31"/>
<evidence type="ECO:0000313" key="3">
    <source>
        <dbReference type="Proteomes" id="UP000034112"/>
    </source>
</evidence>
<feature type="compositionally biased region" description="Polar residues" evidence="1">
    <location>
        <begin position="157"/>
        <end position="168"/>
    </location>
</feature>
<feature type="compositionally biased region" description="Basic and acidic residues" evidence="1">
    <location>
        <begin position="320"/>
        <end position="329"/>
    </location>
</feature>
<evidence type="ECO:0000256" key="1">
    <source>
        <dbReference type="SAM" id="MobiDB-lite"/>
    </source>
</evidence>
<sequence length="329" mass="36130">MSKSSPSPVFAGIVALFAQPLEIQAPIIPERNMLAANVIRHCANPSFGRAPPHYLSPGMFWSLPSSPRALQVAVPRCPPPHRSLGACVSPKPAVAASHQQRSARRQWLQQLQLSPRHTSACSPMYRYRATFPLSRHLHEPLALELQEYDSATRRQRQSATPQPNAVSPPSSPYLDPHLFLLSPASRSSARSSARNRLPHVSIPSGHLAASSPSPLDRPLSSPPPCSAKRIAAKARRSRQVLENAVLLHPPILSSSRPDCAARPEIVDSRFLRGPRSDHLLRCLVALAFALHSRFCRPSLALLREPHRSLRPPSRQGNPGPRRDALPIES</sequence>
<dbReference type="EMBL" id="JOKZ01000103">
    <property type="protein sequence ID" value="KKP03631.1"/>
    <property type="molecule type" value="Genomic_DNA"/>
</dbReference>
<accession>A0A0F9XF31</accession>
<evidence type="ECO:0000313" key="2">
    <source>
        <dbReference type="EMBL" id="KKP03631.1"/>
    </source>
</evidence>
<feature type="region of interest" description="Disordered" evidence="1">
    <location>
        <begin position="150"/>
        <end position="172"/>
    </location>
</feature>
<feature type="region of interest" description="Disordered" evidence="1">
    <location>
        <begin position="306"/>
        <end position="329"/>
    </location>
</feature>
<proteinExistence type="predicted"/>
<gene>
    <name evidence="2" type="ORF">THAR02_04261</name>
</gene>
<feature type="compositionally biased region" description="Low complexity" evidence="1">
    <location>
        <begin position="210"/>
        <end position="219"/>
    </location>
</feature>
<name>A0A0F9XF31_TRIHA</name>
<reference evidence="3" key="1">
    <citation type="journal article" date="2015" name="Genome Announc.">
        <title>Draft whole-genome sequence of the biocontrol agent Trichoderma harzianum T6776.</title>
        <authorList>
            <person name="Baroncelli R."/>
            <person name="Piaggeschi G."/>
            <person name="Fiorini L."/>
            <person name="Bertolini E."/>
            <person name="Zapparata A."/>
            <person name="Pe M.E."/>
            <person name="Sarrocco S."/>
            <person name="Vannacci G."/>
        </authorList>
    </citation>
    <scope>NUCLEOTIDE SEQUENCE [LARGE SCALE GENOMIC DNA]</scope>
    <source>
        <strain evidence="3">T6776</strain>
    </source>
</reference>
<feature type="region of interest" description="Disordered" evidence="1">
    <location>
        <begin position="190"/>
        <end position="226"/>
    </location>
</feature>
<comment type="caution">
    <text evidence="2">The sequence shown here is derived from an EMBL/GenBank/DDBJ whole genome shotgun (WGS) entry which is preliminary data.</text>
</comment>
<organism evidence="2 3">
    <name type="scientific">Trichoderma harzianum</name>
    <name type="common">Hypocrea lixii</name>
    <dbReference type="NCBI Taxonomy" id="5544"/>
    <lineage>
        <taxon>Eukaryota</taxon>
        <taxon>Fungi</taxon>
        <taxon>Dikarya</taxon>
        <taxon>Ascomycota</taxon>
        <taxon>Pezizomycotina</taxon>
        <taxon>Sordariomycetes</taxon>
        <taxon>Hypocreomycetidae</taxon>
        <taxon>Hypocreales</taxon>
        <taxon>Hypocreaceae</taxon>
        <taxon>Trichoderma</taxon>
    </lineage>
</organism>
<dbReference type="Proteomes" id="UP000034112">
    <property type="component" value="Unassembled WGS sequence"/>
</dbReference>
<protein>
    <submittedName>
        <fullName evidence="2">Uncharacterized protein</fullName>
    </submittedName>
</protein>